<dbReference type="RefSeq" id="WP_103203702.1">
    <property type="nucleotide sequence ID" value="NZ_CVTD020000027.1"/>
</dbReference>
<evidence type="ECO:0000313" key="4">
    <source>
        <dbReference type="Proteomes" id="UP000236497"/>
    </source>
</evidence>
<dbReference type="Pfam" id="PF13487">
    <property type="entry name" value="HD_5"/>
    <property type="match status" value="1"/>
</dbReference>
<dbReference type="Proteomes" id="UP000236497">
    <property type="component" value="Unassembled WGS sequence"/>
</dbReference>
<dbReference type="SMART" id="SM00471">
    <property type="entry name" value="HDc"/>
    <property type="match status" value="1"/>
</dbReference>
<protein>
    <submittedName>
        <fullName evidence="3">Uncharacterized protein</fullName>
    </submittedName>
</protein>
<dbReference type="InterPro" id="IPR037522">
    <property type="entry name" value="HD_GYP_dom"/>
</dbReference>
<dbReference type="NCBIfam" id="TIGR00277">
    <property type="entry name" value="HDIG"/>
    <property type="match status" value="1"/>
</dbReference>
<sequence length="357" mass="41108">MEAIRIRTDQAVSGMIVAADVYTSNDQLIITKGTRLDERMITKLRFYNISGLSVYKRDPIEINNQEESYLEKLRNTPEFKKFNRTYVETISEIENNFYKMANGESEVDIDNLLKETDRILNEGRSGIHIFEMLHGIRDYDDMTFVHSLNVSLICSVFAGWLKMSKEETRIVTLAGLFHDIGKMLVPREIIAKAGKLTKDEYEEVKLHTIKGFQVLKNMDIDVRIKYAALMHHERCDGSGYPNGFKSGQIDNFSKIVAIADVYDAMTSNRIYRKAICPFDVVESFEKEGFIKFDPGYLMVFLERIMQCYLHNKVRLSDGREGEVVMINKFALSKPVIRCGDTFIDLSKEHNLSIDTIL</sequence>
<evidence type="ECO:0000259" key="2">
    <source>
        <dbReference type="PROSITE" id="PS51832"/>
    </source>
</evidence>
<dbReference type="PANTHER" id="PTHR43155">
    <property type="entry name" value="CYCLIC DI-GMP PHOSPHODIESTERASE PA4108-RELATED"/>
    <property type="match status" value="1"/>
</dbReference>
<organism evidence="3 4">
    <name type="scientific">Herbinix hemicellulosilytica</name>
    <dbReference type="NCBI Taxonomy" id="1564487"/>
    <lineage>
        <taxon>Bacteria</taxon>
        <taxon>Bacillati</taxon>
        <taxon>Bacillota</taxon>
        <taxon>Clostridia</taxon>
        <taxon>Lachnospirales</taxon>
        <taxon>Lachnospiraceae</taxon>
        <taxon>Herbinix</taxon>
    </lineage>
</organism>
<dbReference type="EMBL" id="CVTD020000027">
    <property type="protein sequence ID" value="CRZ35623.1"/>
    <property type="molecule type" value="Genomic_DNA"/>
</dbReference>
<dbReference type="OrthoDB" id="9804747at2"/>
<dbReference type="CDD" id="cd00077">
    <property type="entry name" value="HDc"/>
    <property type="match status" value="1"/>
</dbReference>
<dbReference type="Gene3D" id="1.10.3210.10">
    <property type="entry name" value="Hypothetical protein af1432"/>
    <property type="match status" value="1"/>
</dbReference>
<evidence type="ECO:0000259" key="1">
    <source>
        <dbReference type="PROSITE" id="PS51831"/>
    </source>
</evidence>
<evidence type="ECO:0000313" key="3">
    <source>
        <dbReference type="EMBL" id="CRZ35623.1"/>
    </source>
</evidence>
<feature type="domain" description="HD" evidence="1">
    <location>
        <begin position="143"/>
        <end position="265"/>
    </location>
</feature>
<dbReference type="InterPro" id="IPR006675">
    <property type="entry name" value="HDIG_dom"/>
</dbReference>
<dbReference type="AlphaFoldDB" id="A0A0H5SZ11"/>
<reference evidence="3 4" key="1">
    <citation type="submission" date="2015-06" db="EMBL/GenBank/DDBJ databases">
        <authorList>
            <person name="Wibberg Daniel"/>
        </authorList>
    </citation>
    <scope>NUCLEOTIDE SEQUENCE [LARGE SCALE GENOMIC DNA]</scope>
    <source>
        <strain evidence="3 4">T3/55T</strain>
    </source>
</reference>
<name>A0A0H5SZ11_HERHM</name>
<feature type="domain" description="HD-GYP" evidence="2">
    <location>
        <begin position="121"/>
        <end position="316"/>
    </location>
</feature>
<dbReference type="PANTHER" id="PTHR43155:SF2">
    <property type="entry name" value="CYCLIC DI-GMP PHOSPHODIESTERASE PA4108"/>
    <property type="match status" value="1"/>
</dbReference>
<dbReference type="InterPro" id="IPR003607">
    <property type="entry name" value="HD/PDEase_dom"/>
</dbReference>
<proteinExistence type="predicted"/>
<gene>
    <name evidence="3" type="ORF">HHT355_2437</name>
</gene>
<dbReference type="SUPFAM" id="SSF109604">
    <property type="entry name" value="HD-domain/PDEase-like"/>
    <property type="match status" value="1"/>
</dbReference>
<dbReference type="PROSITE" id="PS51832">
    <property type="entry name" value="HD_GYP"/>
    <property type="match status" value="1"/>
</dbReference>
<accession>A0A0H5SZ11</accession>
<dbReference type="InterPro" id="IPR006674">
    <property type="entry name" value="HD_domain"/>
</dbReference>
<dbReference type="PROSITE" id="PS51831">
    <property type="entry name" value="HD"/>
    <property type="match status" value="1"/>
</dbReference>
<keyword evidence="4" id="KW-1185">Reference proteome</keyword>